<evidence type="ECO:0000256" key="15">
    <source>
        <dbReference type="ARBA" id="ARBA00047273"/>
    </source>
</evidence>
<dbReference type="AlphaFoldDB" id="A0A7M7GPR1"/>
<evidence type="ECO:0000256" key="4">
    <source>
        <dbReference type="ARBA" id="ARBA00012196"/>
    </source>
</evidence>
<dbReference type="UniPathway" id="UPA00378"/>
<evidence type="ECO:0000256" key="5">
    <source>
        <dbReference type="ARBA" id="ARBA00021745"/>
    </source>
</evidence>
<dbReference type="GO" id="GO:0046922">
    <property type="term" value="F:peptide-O-fucosyltransferase activity"/>
    <property type="evidence" value="ECO:0000318"/>
    <property type="project" value="GO_Central"/>
</dbReference>
<evidence type="ECO:0000256" key="11">
    <source>
        <dbReference type="ARBA" id="ARBA00023180"/>
    </source>
</evidence>
<keyword evidence="13" id="KW-0119">Carbohydrate metabolism</keyword>
<evidence type="ECO:0000256" key="2">
    <source>
        <dbReference type="ARBA" id="ARBA00004922"/>
    </source>
</evidence>
<evidence type="ECO:0000313" key="19">
    <source>
        <dbReference type="Proteomes" id="UP000007110"/>
    </source>
</evidence>
<keyword evidence="19" id="KW-1185">Reference proteome</keyword>
<keyword evidence="6" id="KW-0328">Glycosyltransferase</keyword>
<evidence type="ECO:0000256" key="12">
    <source>
        <dbReference type="ARBA" id="ARBA00023253"/>
    </source>
</evidence>
<dbReference type="Proteomes" id="UP000007110">
    <property type="component" value="Unassembled WGS sequence"/>
</dbReference>
<comment type="subcellular location">
    <subcellularLocation>
        <location evidence="1">Endoplasmic reticulum</location>
    </subcellularLocation>
</comment>
<dbReference type="OMA" id="KTHAHNY"/>
<evidence type="ECO:0000256" key="7">
    <source>
        <dbReference type="ARBA" id="ARBA00022679"/>
    </source>
</evidence>
<evidence type="ECO:0000256" key="1">
    <source>
        <dbReference type="ARBA" id="ARBA00004240"/>
    </source>
</evidence>
<dbReference type="RefSeq" id="XP_003726318.1">
    <property type="nucleotide sequence ID" value="XM_003726270.3"/>
</dbReference>
<evidence type="ECO:0000256" key="6">
    <source>
        <dbReference type="ARBA" id="ARBA00022676"/>
    </source>
</evidence>
<evidence type="ECO:0000256" key="14">
    <source>
        <dbReference type="ARBA" id="ARBA00033080"/>
    </source>
</evidence>
<dbReference type="GO" id="GO:0006004">
    <property type="term" value="P:fucose metabolic process"/>
    <property type="evidence" value="ECO:0007669"/>
    <property type="project" value="UniProtKB-KW"/>
</dbReference>
<evidence type="ECO:0000256" key="9">
    <source>
        <dbReference type="ARBA" id="ARBA00022976"/>
    </source>
</evidence>
<comment type="similarity">
    <text evidence="3">Belongs to the glycosyltransferase 65 family.</text>
</comment>
<keyword evidence="11" id="KW-0325">Glycoprotein</keyword>
<dbReference type="InterPro" id="IPR019378">
    <property type="entry name" value="GDP-Fuc_O-FucTrfase"/>
</dbReference>
<dbReference type="CDD" id="cd11302">
    <property type="entry name" value="O-FucT-1"/>
    <property type="match status" value="1"/>
</dbReference>
<dbReference type="EnsemblMetazoa" id="XM_003726270">
    <property type="protein sequence ID" value="XP_003726318"/>
    <property type="gene ID" value="LOC763780"/>
</dbReference>
<dbReference type="InterPro" id="IPR039922">
    <property type="entry name" value="POFUT1"/>
</dbReference>
<evidence type="ECO:0000256" key="16">
    <source>
        <dbReference type="ARBA" id="ARBA00048647"/>
    </source>
</evidence>
<keyword evidence="7" id="KW-0808">Transferase</keyword>
<dbReference type="Gene3D" id="3.40.50.11340">
    <property type="match status" value="1"/>
</dbReference>
<keyword evidence="9" id="KW-0914">Notch signaling pathway</keyword>
<accession>A0A7M7GPR1</accession>
<organism evidence="18 19">
    <name type="scientific">Strongylocentrotus purpuratus</name>
    <name type="common">Purple sea urchin</name>
    <dbReference type="NCBI Taxonomy" id="7668"/>
    <lineage>
        <taxon>Eukaryota</taxon>
        <taxon>Metazoa</taxon>
        <taxon>Echinodermata</taxon>
        <taxon>Eleutherozoa</taxon>
        <taxon>Echinozoa</taxon>
        <taxon>Echinoidea</taxon>
        <taxon>Euechinoidea</taxon>
        <taxon>Echinacea</taxon>
        <taxon>Camarodonta</taxon>
        <taxon>Echinidea</taxon>
        <taxon>Strongylocentrotidae</taxon>
        <taxon>Strongylocentrotus</taxon>
    </lineage>
</organism>
<evidence type="ECO:0000256" key="3">
    <source>
        <dbReference type="ARBA" id="ARBA00010626"/>
    </source>
</evidence>
<evidence type="ECO:0000256" key="17">
    <source>
        <dbReference type="SAM" id="SignalP"/>
    </source>
</evidence>
<proteinExistence type="inferred from homology"/>
<dbReference type="Pfam" id="PF10250">
    <property type="entry name" value="O-FucT"/>
    <property type="match status" value="1"/>
</dbReference>
<evidence type="ECO:0000313" key="18">
    <source>
        <dbReference type="EnsemblMetazoa" id="XP_003726318"/>
    </source>
</evidence>
<comment type="pathway">
    <text evidence="2">Protein modification; protein glycosylation.</text>
</comment>
<sequence length="402" mass="46268">MRADYILSAILVLCGIAHGRNVGTELEWDPKGYVLYCPCSGQFAGQVEQLLGTLYFAKMIDRVVILPPFINYPCGRKTHAHNYGVQVSAGRKEGNLYVPVTEYFDLNALREYYADIVTFEDFMYELAPTHWPLDERVAYCSSKAAEGNNDVCPRKGNPFSTFWEAQNVEFTRSEIWSGDLHYNVEYEPWRVMWTETFPPSEHPVLAFMNAPTSTPLPLEKNYLHKYFKWSADIENEGNTYITDNIERPYVGLHLRNGADWARTCDLADGTMPRLLSSHQCLGVHPTSTTTVHRQLCMQSEELVSEEVRALLEEKETRTIFIATDHVSMQDDLQRDFPDLNVVTMDPERPQLDMYVLGEADHFIGNCISAFTAFVRRHRDDAQLETRYFGMRQTKQNAIHDEF</sequence>
<dbReference type="PANTHER" id="PTHR21420">
    <property type="entry name" value="GDP-FUCOSE PROTEIN O-FUCOSYLTRANSFERASE 1"/>
    <property type="match status" value="1"/>
</dbReference>
<dbReference type="GO" id="GO:0036066">
    <property type="term" value="P:protein O-linked glycosylation via fucose"/>
    <property type="evidence" value="ECO:0000318"/>
    <property type="project" value="GO_Central"/>
</dbReference>
<name>A0A7M7GPR1_STRPU</name>
<dbReference type="InParanoid" id="A0A7M7GPR1"/>
<reference evidence="18" key="2">
    <citation type="submission" date="2021-01" db="UniProtKB">
        <authorList>
            <consortium name="EnsemblMetazoa"/>
        </authorList>
    </citation>
    <scope>IDENTIFICATION</scope>
</reference>
<evidence type="ECO:0000256" key="13">
    <source>
        <dbReference type="ARBA" id="ARBA00023277"/>
    </source>
</evidence>
<evidence type="ECO:0000256" key="10">
    <source>
        <dbReference type="ARBA" id="ARBA00023157"/>
    </source>
</evidence>
<dbReference type="GeneID" id="763780"/>
<keyword evidence="12" id="KW-0294">Fucose metabolism</keyword>
<keyword evidence="8" id="KW-0256">Endoplasmic reticulum</keyword>
<feature type="chain" id="PRO_5029507789" description="GDP-fucose protein O-fucosyltransferase 1" evidence="17">
    <location>
        <begin position="20"/>
        <end position="402"/>
    </location>
</feature>
<keyword evidence="17" id="KW-0732">Signal</keyword>
<reference evidence="19" key="1">
    <citation type="submission" date="2015-02" db="EMBL/GenBank/DDBJ databases">
        <title>Genome sequencing for Strongylocentrotus purpuratus.</title>
        <authorList>
            <person name="Murali S."/>
            <person name="Liu Y."/>
            <person name="Vee V."/>
            <person name="English A."/>
            <person name="Wang M."/>
            <person name="Skinner E."/>
            <person name="Han Y."/>
            <person name="Muzny D.M."/>
            <person name="Worley K.C."/>
            <person name="Gibbs R.A."/>
        </authorList>
    </citation>
    <scope>NUCLEOTIDE SEQUENCE</scope>
</reference>
<comment type="catalytic activity">
    <reaction evidence="15">
        <text>L-threonyl-[protein] + GDP-beta-L-fucose = 3-O-(alpha-L-fucosyl)-L-threonyl-[protein] + GDP + H(+)</text>
        <dbReference type="Rhea" id="RHEA:70491"/>
        <dbReference type="Rhea" id="RHEA-COMP:11060"/>
        <dbReference type="Rhea" id="RHEA-COMP:17915"/>
        <dbReference type="ChEBI" id="CHEBI:15378"/>
        <dbReference type="ChEBI" id="CHEBI:30013"/>
        <dbReference type="ChEBI" id="CHEBI:57273"/>
        <dbReference type="ChEBI" id="CHEBI:58189"/>
        <dbReference type="ChEBI" id="CHEBI:189631"/>
        <dbReference type="EC" id="2.4.1.221"/>
    </reaction>
    <physiologicalReaction direction="left-to-right" evidence="15">
        <dbReference type="Rhea" id="RHEA:70492"/>
    </physiologicalReaction>
</comment>
<comment type="catalytic activity">
    <reaction evidence="16">
        <text>L-seryl-[protein] + GDP-beta-L-fucose = 3-O-(alpha-L-fucosyl)-L-seryl-[protein] + GDP + H(+)</text>
        <dbReference type="Rhea" id="RHEA:63644"/>
        <dbReference type="Rhea" id="RHEA-COMP:9863"/>
        <dbReference type="Rhea" id="RHEA-COMP:17914"/>
        <dbReference type="ChEBI" id="CHEBI:15378"/>
        <dbReference type="ChEBI" id="CHEBI:29999"/>
        <dbReference type="ChEBI" id="CHEBI:57273"/>
        <dbReference type="ChEBI" id="CHEBI:58189"/>
        <dbReference type="ChEBI" id="CHEBI:189632"/>
        <dbReference type="EC" id="2.4.1.221"/>
    </reaction>
    <physiologicalReaction direction="left-to-right" evidence="16">
        <dbReference type="Rhea" id="RHEA:63645"/>
    </physiologicalReaction>
</comment>
<dbReference type="Gene3D" id="3.40.50.11350">
    <property type="match status" value="1"/>
</dbReference>
<dbReference type="GO" id="GO:0005783">
    <property type="term" value="C:endoplasmic reticulum"/>
    <property type="evidence" value="ECO:0000318"/>
    <property type="project" value="GO_Central"/>
</dbReference>
<evidence type="ECO:0000256" key="8">
    <source>
        <dbReference type="ARBA" id="ARBA00022824"/>
    </source>
</evidence>
<keyword evidence="10" id="KW-1015">Disulfide bond</keyword>
<dbReference type="OrthoDB" id="10050276at2759"/>
<feature type="signal peptide" evidence="17">
    <location>
        <begin position="1"/>
        <end position="19"/>
    </location>
</feature>
<dbReference type="PANTHER" id="PTHR21420:SF3">
    <property type="entry name" value="GDP-FUCOSE PROTEIN O-FUCOSYLTRANSFERASE 1"/>
    <property type="match status" value="1"/>
</dbReference>
<dbReference type="GO" id="GO:0007219">
    <property type="term" value="P:Notch signaling pathway"/>
    <property type="evidence" value="ECO:0007669"/>
    <property type="project" value="UniProtKB-KW"/>
</dbReference>
<dbReference type="GO" id="GO:0008593">
    <property type="term" value="P:regulation of Notch signaling pathway"/>
    <property type="evidence" value="ECO:0000318"/>
    <property type="project" value="GO_Central"/>
</dbReference>
<protein>
    <recommendedName>
        <fullName evidence="5">GDP-fucose protein O-fucosyltransferase 1</fullName>
        <ecNumber evidence="4">2.4.1.221</ecNumber>
    </recommendedName>
    <alternativeName>
        <fullName evidence="14">Peptide-O-fucosyltransferase 1</fullName>
    </alternativeName>
</protein>
<dbReference type="EC" id="2.4.1.221" evidence="4"/>